<gene>
    <name evidence="1" type="ORF">NDU88_000550</name>
</gene>
<evidence type="ECO:0000313" key="1">
    <source>
        <dbReference type="EMBL" id="KAJ1080331.1"/>
    </source>
</evidence>
<comment type="caution">
    <text evidence="1">The sequence shown here is derived from an EMBL/GenBank/DDBJ whole genome shotgun (WGS) entry which is preliminary data.</text>
</comment>
<evidence type="ECO:0000313" key="2">
    <source>
        <dbReference type="Proteomes" id="UP001066276"/>
    </source>
</evidence>
<protein>
    <submittedName>
        <fullName evidence="1">Uncharacterized protein</fullName>
    </submittedName>
</protein>
<name>A0AAV7KMA2_PLEWA</name>
<accession>A0AAV7KMA2</accession>
<reference evidence="1" key="1">
    <citation type="journal article" date="2022" name="bioRxiv">
        <title>Sequencing and chromosome-scale assembly of the giantPleurodeles waltlgenome.</title>
        <authorList>
            <person name="Brown T."/>
            <person name="Elewa A."/>
            <person name="Iarovenko S."/>
            <person name="Subramanian E."/>
            <person name="Araus A.J."/>
            <person name="Petzold A."/>
            <person name="Susuki M."/>
            <person name="Suzuki K.-i.T."/>
            <person name="Hayashi T."/>
            <person name="Toyoda A."/>
            <person name="Oliveira C."/>
            <person name="Osipova E."/>
            <person name="Leigh N.D."/>
            <person name="Simon A."/>
            <person name="Yun M.H."/>
        </authorList>
    </citation>
    <scope>NUCLEOTIDE SEQUENCE</scope>
    <source>
        <strain evidence="1">20211129_DDA</strain>
        <tissue evidence="1">Liver</tissue>
    </source>
</reference>
<keyword evidence="2" id="KW-1185">Reference proteome</keyword>
<dbReference type="AlphaFoldDB" id="A0AAV7KMA2"/>
<dbReference type="EMBL" id="JANPWB010000016">
    <property type="protein sequence ID" value="KAJ1080331.1"/>
    <property type="molecule type" value="Genomic_DNA"/>
</dbReference>
<dbReference type="Proteomes" id="UP001066276">
    <property type="component" value="Chromosome 12"/>
</dbReference>
<organism evidence="1 2">
    <name type="scientific">Pleurodeles waltl</name>
    <name type="common">Iberian ribbed newt</name>
    <dbReference type="NCBI Taxonomy" id="8319"/>
    <lineage>
        <taxon>Eukaryota</taxon>
        <taxon>Metazoa</taxon>
        <taxon>Chordata</taxon>
        <taxon>Craniata</taxon>
        <taxon>Vertebrata</taxon>
        <taxon>Euteleostomi</taxon>
        <taxon>Amphibia</taxon>
        <taxon>Batrachia</taxon>
        <taxon>Caudata</taxon>
        <taxon>Salamandroidea</taxon>
        <taxon>Salamandridae</taxon>
        <taxon>Pleurodelinae</taxon>
        <taxon>Pleurodeles</taxon>
    </lineage>
</organism>
<sequence length="106" mass="11349">MCMHGPRARSRSAPALLTLARRDVRTVWANKDSTPVTLLAEPWKQARAGGRALRTRPARGRLGRLALNISCTTAAGLGLWHVCGLGAGLCVPSRLISVRHAASVRC</sequence>
<proteinExistence type="predicted"/>